<evidence type="ECO:0000256" key="5">
    <source>
        <dbReference type="SAM" id="MobiDB-lite"/>
    </source>
</evidence>
<evidence type="ECO:0000256" key="1">
    <source>
        <dbReference type="ARBA" id="ARBA00022603"/>
    </source>
</evidence>
<accession>A0A4R7C7D4</accession>
<dbReference type="PANTHER" id="PTHR12829:SF7">
    <property type="entry name" value="N6-ADENOSINE-METHYLTRANSFERASE CATALYTIC SUBUNIT"/>
    <property type="match status" value="1"/>
</dbReference>
<reference evidence="7 8" key="1">
    <citation type="submission" date="2019-03" db="EMBL/GenBank/DDBJ databases">
        <title>Genomic Encyclopedia of Type Strains, Phase IV (KMG-IV): sequencing the most valuable type-strain genomes for metagenomic binning, comparative biology and taxonomic classification.</title>
        <authorList>
            <person name="Goeker M."/>
        </authorList>
    </citation>
    <scope>NUCLEOTIDE SEQUENCE [LARGE SCALE GENOMIC DNA]</scope>
    <source>
        <strain evidence="7 8">DSM 25903</strain>
    </source>
</reference>
<evidence type="ECO:0000256" key="2">
    <source>
        <dbReference type="ARBA" id="ARBA00022679"/>
    </source>
</evidence>
<comment type="caution">
    <text evidence="7">The sequence shown here is derived from an EMBL/GenBank/DDBJ whole genome shotgun (WGS) entry which is preliminary data.</text>
</comment>
<dbReference type="SUPFAM" id="SSF110849">
    <property type="entry name" value="ParB/Sulfiredoxin"/>
    <property type="match status" value="1"/>
</dbReference>
<dbReference type="Gene3D" id="3.90.1530.30">
    <property type="match status" value="1"/>
</dbReference>
<dbReference type="SUPFAM" id="SSF53335">
    <property type="entry name" value="S-adenosyl-L-methionine-dependent methyltransferases"/>
    <property type="match status" value="1"/>
</dbReference>
<feature type="region of interest" description="Disordered" evidence="5">
    <location>
        <begin position="110"/>
        <end position="145"/>
    </location>
</feature>
<gene>
    <name evidence="7" type="ORF">EV668_1459</name>
</gene>
<dbReference type="InterPro" id="IPR029063">
    <property type="entry name" value="SAM-dependent_MTases_sf"/>
</dbReference>
<dbReference type="GO" id="GO:0008168">
    <property type="term" value="F:methyltransferase activity"/>
    <property type="evidence" value="ECO:0007669"/>
    <property type="project" value="UniProtKB-KW"/>
</dbReference>
<dbReference type="InterPro" id="IPR003115">
    <property type="entry name" value="ParB_N"/>
</dbReference>
<organism evidence="7 8">
    <name type="scientific">Enterovirga rhinocerotis</name>
    <dbReference type="NCBI Taxonomy" id="1339210"/>
    <lineage>
        <taxon>Bacteria</taxon>
        <taxon>Pseudomonadati</taxon>
        <taxon>Pseudomonadota</taxon>
        <taxon>Alphaproteobacteria</taxon>
        <taxon>Hyphomicrobiales</taxon>
        <taxon>Methylobacteriaceae</taxon>
        <taxon>Enterovirga</taxon>
    </lineage>
</organism>
<dbReference type="InterPro" id="IPR007757">
    <property type="entry name" value="MT-A70-like"/>
</dbReference>
<dbReference type="PANTHER" id="PTHR12829">
    <property type="entry name" value="N6-ADENOSINE-METHYLTRANSFERASE"/>
    <property type="match status" value="1"/>
</dbReference>
<dbReference type="InterPro" id="IPR036086">
    <property type="entry name" value="ParB/Sulfiredoxin_sf"/>
</dbReference>
<dbReference type="Proteomes" id="UP000295122">
    <property type="component" value="Unassembled WGS sequence"/>
</dbReference>
<dbReference type="GO" id="GO:0032259">
    <property type="term" value="P:methylation"/>
    <property type="evidence" value="ECO:0007669"/>
    <property type="project" value="UniProtKB-KW"/>
</dbReference>
<evidence type="ECO:0000313" key="7">
    <source>
        <dbReference type="EMBL" id="TDR94181.1"/>
    </source>
</evidence>
<keyword evidence="1 7" id="KW-0489">Methyltransferase</keyword>
<proteinExistence type="inferred from homology"/>
<dbReference type="SMART" id="SM00470">
    <property type="entry name" value="ParB"/>
    <property type="match status" value="1"/>
</dbReference>
<dbReference type="EMBL" id="SNZR01000011">
    <property type="protein sequence ID" value="TDR94181.1"/>
    <property type="molecule type" value="Genomic_DNA"/>
</dbReference>
<feature type="domain" description="ParB-like N-terminal" evidence="6">
    <location>
        <begin position="3"/>
        <end position="84"/>
    </location>
</feature>
<evidence type="ECO:0000256" key="3">
    <source>
        <dbReference type="ARBA" id="ARBA00022691"/>
    </source>
</evidence>
<feature type="compositionally biased region" description="Polar residues" evidence="5">
    <location>
        <begin position="121"/>
        <end position="136"/>
    </location>
</feature>
<comment type="similarity">
    <text evidence="4">Belongs to the MT-A70-like family.</text>
</comment>
<keyword evidence="2" id="KW-0808">Transferase</keyword>
<evidence type="ECO:0000313" key="8">
    <source>
        <dbReference type="Proteomes" id="UP000295122"/>
    </source>
</evidence>
<sequence length="399" mass="44251">MRMTKPVIRLGRRYRQDLGDLSGLAASIRARGLIQPIVIAPDGTLLAGRRRLEAWRLAFGLDAQPPVRVVEGLDAVAAEFDENVHRLALKPSEQVALMRDLTPAIAAAARERQKTLGRSHGSPTVSTPSESFTPKGSLQEPPRGRTRDIVAGLLGVSAAKLARAAQVVAAAEAEPERFGRLQRDMDRTGKVDGPFRRLVVMRQAAEIRAEPPPLPSRGPYRVIAADPPWPFDADREDPSDRGTHPYPQMSYEAIEAFMRNAIGAIGHRDLAVWFWTTNHHMGRAYLILAALGLEVKTVLTWGKDKIGRGQYLREQTEHCLVAVRGKPLFQLSAESTLMMAPRRAHSEKPAAFYELVERVCPAPRYACLFSHLQAPRERWDQHSTENDAEARATLREAVA</sequence>
<evidence type="ECO:0000259" key="6">
    <source>
        <dbReference type="SMART" id="SM00470"/>
    </source>
</evidence>
<keyword evidence="3" id="KW-0949">S-adenosyl-L-methionine</keyword>
<dbReference type="AlphaFoldDB" id="A0A4R7C7D4"/>
<protein>
    <submittedName>
        <fullName evidence="7">N6-adenosine-specific RNA methylase IME4</fullName>
    </submittedName>
</protein>
<name>A0A4R7C7D4_9HYPH</name>
<keyword evidence="8" id="KW-1185">Reference proteome</keyword>
<dbReference type="PROSITE" id="PS51143">
    <property type="entry name" value="MT_A70"/>
    <property type="match status" value="1"/>
</dbReference>
<dbReference type="OrthoDB" id="9800596at2"/>
<evidence type="ECO:0000256" key="4">
    <source>
        <dbReference type="PROSITE-ProRule" id="PRU00489"/>
    </source>
</evidence>
<dbReference type="Pfam" id="PF05063">
    <property type="entry name" value="MT-A70"/>
    <property type="match status" value="1"/>
</dbReference>